<dbReference type="Pfam" id="PF01042">
    <property type="entry name" value="Ribonuc_L-PSP"/>
    <property type="match status" value="1"/>
</dbReference>
<reference evidence="1 2" key="1">
    <citation type="journal article" date="2020" name="Microorganisms">
        <title>Osmotic Adaptation and Compatible Solute Biosynthesis of Phototrophic Bacteria as Revealed from Genome Analyses.</title>
        <authorList>
            <person name="Imhoff J.F."/>
            <person name="Rahn T."/>
            <person name="Kunzel S."/>
            <person name="Keller A."/>
            <person name="Neulinger S.C."/>
        </authorList>
    </citation>
    <scope>NUCLEOTIDE SEQUENCE [LARGE SCALE GENOMIC DNA]</scope>
    <source>
        <strain evidence="1 2">DSM 15382</strain>
    </source>
</reference>
<accession>A0ABS1CYD5</accession>
<dbReference type="PANTHER" id="PTHR43857">
    <property type="entry name" value="BLR7761 PROTEIN"/>
    <property type="match status" value="1"/>
</dbReference>
<sequence>MTLTRLQPPDWPAPKGYANGMLGRGRMVLVGGQVGWDAAGRFPAGFVAQTEQALRNILAVLAEAGAGPERIGRLTWYVTDIAEYRDSLAALGPVYRAVMGRHYPAMTLVQVAALVEPEARVEIEATAILPD</sequence>
<gene>
    <name evidence="1" type="ORF">CKO45_14380</name>
</gene>
<keyword evidence="2" id="KW-1185">Reference proteome</keyword>
<comment type="caution">
    <text evidence="1">The sequence shown here is derived from an EMBL/GenBank/DDBJ whole genome shotgun (WGS) entry which is preliminary data.</text>
</comment>
<dbReference type="InterPro" id="IPR006175">
    <property type="entry name" value="YjgF/YER057c/UK114"/>
</dbReference>
<dbReference type="SUPFAM" id="SSF55298">
    <property type="entry name" value="YjgF-like"/>
    <property type="match status" value="1"/>
</dbReference>
<organism evidence="1 2">
    <name type="scientific">Paracraurococcus ruber</name>
    <dbReference type="NCBI Taxonomy" id="77675"/>
    <lineage>
        <taxon>Bacteria</taxon>
        <taxon>Pseudomonadati</taxon>
        <taxon>Pseudomonadota</taxon>
        <taxon>Alphaproteobacteria</taxon>
        <taxon>Acetobacterales</taxon>
        <taxon>Roseomonadaceae</taxon>
        <taxon>Paracraurococcus</taxon>
    </lineage>
</organism>
<dbReference type="Gene3D" id="3.30.1330.40">
    <property type="entry name" value="RutC-like"/>
    <property type="match status" value="1"/>
</dbReference>
<evidence type="ECO:0000313" key="2">
    <source>
        <dbReference type="Proteomes" id="UP000697995"/>
    </source>
</evidence>
<dbReference type="PANTHER" id="PTHR43857:SF1">
    <property type="entry name" value="YJGH FAMILY PROTEIN"/>
    <property type="match status" value="1"/>
</dbReference>
<name>A0ABS1CYD5_9PROT</name>
<evidence type="ECO:0000313" key="1">
    <source>
        <dbReference type="EMBL" id="MBK1659424.1"/>
    </source>
</evidence>
<proteinExistence type="predicted"/>
<dbReference type="Proteomes" id="UP000697995">
    <property type="component" value="Unassembled WGS sequence"/>
</dbReference>
<protein>
    <submittedName>
        <fullName evidence="1">Enamine deaminase RidA</fullName>
    </submittedName>
</protein>
<dbReference type="CDD" id="cd00448">
    <property type="entry name" value="YjgF_YER057c_UK114_family"/>
    <property type="match status" value="1"/>
</dbReference>
<dbReference type="InterPro" id="IPR035959">
    <property type="entry name" value="RutC-like_sf"/>
</dbReference>
<dbReference type="EMBL" id="NRSG01000100">
    <property type="protein sequence ID" value="MBK1659424.1"/>
    <property type="molecule type" value="Genomic_DNA"/>
</dbReference>
<dbReference type="RefSeq" id="WP_133217787.1">
    <property type="nucleotide sequence ID" value="NZ_NRSG01000100.1"/>
</dbReference>